<name>A0A3M4W0R0_PSECI</name>
<gene>
    <name evidence="2" type="ORF">ALP84_01273</name>
    <name evidence="1" type="ORF">PSCICP_31190</name>
</gene>
<keyword evidence="4" id="KW-1185">Reference proteome</keyword>
<dbReference type="SUPFAM" id="SSF50494">
    <property type="entry name" value="Trypsin-like serine proteases"/>
    <property type="match status" value="1"/>
</dbReference>
<dbReference type="EMBL" id="RBRY01000082">
    <property type="protein sequence ID" value="RMR57493.1"/>
    <property type="molecule type" value="Genomic_DNA"/>
</dbReference>
<reference evidence="1 4" key="2">
    <citation type="submission" date="2020-05" db="EMBL/GenBank/DDBJ databases">
        <title>Genetic diversity of Pseudomonas cichorii.</title>
        <authorList>
            <person name="Tani S."/>
            <person name="Yagi H."/>
            <person name="Hashimoto S."/>
            <person name="Iiyama K."/>
            <person name="Furuya N."/>
        </authorList>
    </citation>
    <scope>NUCLEOTIDE SEQUENCE [LARGE SCALE GENOMIC DNA]</scope>
    <source>
        <strain evidence="1 4">LMG 2162</strain>
    </source>
</reference>
<reference evidence="2 3" key="1">
    <citation type="submission" date="2018-08" db="EMBL/GenBank/DDBJ databases">
        <title>Recombination of ecologically and evolutionarily significant loci maintains genetic cohesion in the Pseudomonas syringae species complex.</title>
        <authorList>
            <person name="Dillon M."/>
            <person name="Thakur S."/>
            <person name="Almeida R.N.D."/>
            <person name="Weir B.S."/>
            <person name="Guttman D.S."/>
        </authorList>
    </citation>
    <scope>NUCLEOTIDE SEQUENCE [LARGE SCALE GENOMIC DNA]</scope>
    <source>
        <strain evidence="2 3">ICMP 6917</strain>
    </source>
</reference>
<dbReference type="Proteomes" id="UP000278332">
    <property type="component" value="Unassembled WGS sequence"/>
</dbReference>
<organism evidence="2 3">
    <name type="scientific">Pseudomonas cichorii</name>
    <dbReference type="NCBI Taxonomy" id="36746"/>
    <lineage>
        <taxon>Bacteria</taxon>
        <taxon>Pseudomonadati</taxon>
        <taxon>Pseudomonadota</taxon>
        <taxon>Gammaproteobacteria</taxon>
        <taxon>Pseudomonadales</taxon>
        <taxon>Pseudomonadaceae</taxon>
        <taxon>Pseudomonas</taxon>
    </lineage>
</organism>
<dbReference type="EMBL" id="BLWA01000008">
    <property type="protein sequence ID" value="GFM93147.1"/>
    <property type="molecule type" value="Genomic_DNA"/>
</dbReference>
<evidence type="ECO:0000313" key="1">
    <source>
        <dbReference type="EMBL" id="GFM93147.1"/>
    </source>
</evidence>
<proteinExistence type="predicted"/>
<evidence type="ECO:0000313" key="3">
    <source>
        <dbReference type="Proteomes" id="UP000278332"/>
    </source>
</evidence>
<accession>A0A3M4W0R0</accession>
<dbReference type="OrthoDB" id="6990812at2"/>
<protein>
    <recommendedName>
        <fullName evidence="5">Trypsin-like peptidase domain-containing protein</fullName>
    </recommendedName>
</protein>
<sequence>MATFQFHDDLDDAKAHSATLALHRLKLGHRGFLPQPDDLTGTVTFIRYGNKCYAVTAKHVVDYLARQAAESYQPLRYFCPVNKGLTIRGPFVLAPRDFADNQPDVAITPIDEAYVLSIGKRPFVIQEHEPVWPLPYAMATGFPTAEKRDVSDKSGNTNLSMRFVRAIAEGNGADGKHHSVTFYSDLEALPPITKLSGMSGGPVFWSDAERYGLVGFVKEALEQDGGEVTSDAPKVHFVVQRADNLILSEWIDHVERNWLREKEKQDAQEALFFKETEEKSQRDLEEFLRRSRLNLAYREWRARLKPGDRLPRKRNYEQHFPDWL</sequence>
<evidence type="ECO:0008006" key="5">
    <source>
        <dbReference type="Google" id="ProtNLM"/>
    </source>
</evidence>
<dbReference type="Proteomes" id="UP000614982">
    <property type="component" value="Unassembled WGS sequence"/>
</dbReference>
<dbReference type="RefSeq" id="WP_025257951.1">
    <property type="nucleotide sequence ID" value="NZ_BLVX01000011.1"/>
</dbReference>
<dbReference type="InterPro" id="IPR009003">
    <property type="entry name" value="Peptidase_S1_PA"/>
</dbReference>
<dbReference type="GeneID" id="45540316"/>
<evidence type="ECO:0000313" key="4">
    <source>
        <dbReference type="Proteomes" id="UP000614982"/>
    </source>
</evidence>
<dbReference type="AlphaFoldDB" id="A0A3M4W0R0"/>
<comment type="caution">
    <text evidence="2">The sequence shown here is derived from an EMBL/GenBank/DDBJ whole genome shotgun (WGS) entry which is preliminary data.</text>
</comment>
<evidence type="ECO:0000313" key="2">
    <source>
        <dbReference type="EMBL" id="RMR57493.1"/>
    </source>
</evidence>